<dbReference type="GeneID" id="108019695"/>
<dbReference type="RefSeq" id="XP_016943078.3">
    <property type="nucleotide sequence ID" value="XM_017087589.3"/>
</dbReference>
<dbReference type="InterPro" id="IPR050230">
    <property type="entry name" value="CALM/Myosin/TropC-like"/>
</dbReference>
<dbReference type="Proteomes" id="UP001652628">
    <property type="component" value="Chromosome 2R"/>
</dbReference>
<gene>
    <name evidence="5" type="primary">LOC108019695</name>
</gene>
<protein>
    <recommendedName>
        <fullName evidence="3">EF-hand domain-containing protein</fullName>
    </recommendedName>
</protein>
<dbReference type="GO" id="GO:0016460">
    <property type="term" value="C:myosin II complex"/>
    <property type="evidence" value="ECO:0007669"/>
    <property type="project" value="TreeGrafter"/>
</dbReference>
<dbReference type="PANTHER" id="PTHR23048">
    <property type="entry name" value="MYOSIN LIGHT CHAIN 1, 3"/>
    <property type="match status" value="1"/>
</dbReference>
<dbReference type="AlphaFoldDB" id="A0AB39ZTX6"/>
<feature type="domain" description="EF-hand" evidence="3">
    <location>
        <begin position="120"/>
        <end position="151"/>
    </location>
</feature>
<keyword evidence="2" id="KW-0106">Calcium</keyword>
<dbReference type="InterPro" id="IPR011992">
    <property type="entry name" value="EF-hand-dom_pair"/>
</dbReference>
<dbReference type="SUPFAM" id="SSF47473">
    <property type="entry name" value="EF-hand"/>
    <property type="match status" value="1"/>
</dbReference>
<keyword evidence="1" id="KW-0677">Repeat</keyword>
<evidence type="ECO:0000313" key="5">
    <source>
        <dbReference type="RefSeq" id="XP_016943078.3"/>
    </source>
</evidence>
<dbReference type="Gene3D" id="1.10.238.10">
    <property type="entry name" value="EF-hand"/>
    <property type="match status" value="2"/>
</dbReference>
<dbReference type="PROSITE" id="PS50222">
    <property type="entry name" value="EF_HAND_2"/>
    <property type="match status" value="3"/>
</dbReference>
<sequence length="151" mass="17540">MDPPEYTLSPDDLAEIREAFALCDPQKTGRISPEDLGTVMRALNQNHTESEIYRYSEGLEGDFFGYITLEDFIELMTKMYKIMEHVDFLKAAFNAFDYDKDGYITQTELRNVFTNLGQKLSDEEFDNMFQQVDVDGDGVITWKDFYTAYKS</sequence>
<dbReference type="CDD" id="cd00051">
    <property type="entry name" value="EFh"/>
    <property type="match status" value="1"/>
</dbReference>
<evidence type="ECO:0000256" key="2">
    <source>
        <dbReference type="ARBA" id="ARBA00022837"/>
    </source>
</evidence>
<evidence type="ECO:0000313" key="4">
    <source>
        <dbReference type="Proteomes" id="UP001652628"/>
    </source>
</evidence>
<evidence type="ECO:0000259" key="3">
    <source>
        <dbReference type="PROSITE" id="PS50222"/>
    </source>
</evidence>
<feature type="domain" description="EF-hand" evidence="3">
    <location>
        <begin position="11"/>
        <end position="46"/>
    </location>
</feature>
<dbReference type="PANTHER" id="PTHR23048:SF0">
    <property type="entry name" value="CALMODULIN LIKE 3"/>
    <property type="match status" value="1"/>
</dbReference>
<evidence type="ECO:0000256" key="1">
    <source>
        <dbReference type="ARBA" id="ARBA00022737"/>
    </source>
</evidence>
<organism evidence="4 5">
    <name type="scientific">Drosophila suzukii</name>
    <name type="common">Spotted-wing drosophila fruit fly</name>
    <dbReference type="NCBI Taxonomy" id="28584"/>
    <lineage>
        <taxon>Eukaryota</taxon>
        <taxon>Metazoa</taxon>
        <taxon>Ecdysozoa</taxon>
        <taxon>Arthropoda</taxon>
        <taxon>Hexapoda</taxon>
        <taxon>Insecta</taxon>
        <taxon>Pterygota</taxon>
        <taxon>Neoptera</taxon>
        <taxon>Endopterygota</taxon>
        <taxon>Diptera</taxon>
        <taxon>Brachycera</taxon>
        <taxon>Muscomorpha</taxon>
        <taxon>Ephydroidea</taxon>
        <taxon>Drosophilidae</taxon>
        <taxon>Drosophila</taxon>
        <taxon>Sophophora</taxon>
    </lineage>
</organism>
<reference evidence="5" key="1">
    <citation type="submission" date="2025-08" db="UniProtKB">
        <authorList>
            <consortium name="RefSeq"/>
        </authorList>
    </citation>
    <scope>IDENTIFICATION</scope>
</reference>
<keyword evidence="4" id="KW-1185">Reference proteome</keyword>
<proteinExistence type="predicted"/>
<dbReference type="InterPro" id="IPR018247">
    <property type="entry name" value="EF_Hand_1_Ca_BS"/>
</dbReference>
<dbReference type="GO" id="GO:0005509">
    <property type="term" value="F:calcium ion binding"/>
    <property type="evidence" value="ECO:0007669"/>
    <property type="project" value="InterPro"/>
</dbReference>
<accession>A0AB39ZTX6</accession>
<dbReference type="PROSITE" id="PS00018">
    <property type="entry name" value="EF_HAND_1"/>
    <property type="match status" value="2"/>
</dbReference>
<feature type="domain" description="EF-hand" evidence="3">
    <location>
        <begin position="84"/>
        <end position="119"/>
    </location>
</feature>
<dbReference type="InterPro" id="IPR002048">
    <property type="entry name" value="EF_hand_dom"/>
</dbReference>
<dbReference type="SMART" id="SM00054">
    <property type="entry name" value="EFh"/>
    <property type="match status" value="3"/>
</dbReference>
<dbReference type="Pfam" id="PF13499">
    <property type="entry name" value="EF-hand_7"/>
    <property type="match status" value="2"/>
</dbReference>
<name>A0AB39ZTX6_DROSZ</name>